<reference evidence="1 2" key="1">
    <citation type="journal article" date="2023" name="Plants (Basel)">
        <title>Bridging the Gap: Combining Genomics and Transcriptomics Approaches to Understand Stylosanthes scabra, an Orphan Legume from the Brazilian Caatinga.</title>
        <authorList>
            <person name="Ferreira-Neto J.R.C."/>
            <person name="da Silva M.D."/>
            <person name="Binneck E."/>
            <person name="de Melo N.F."/>
            <person name="da Silva R.H."/>
            <person name="de Melo A.L.T.M."/>
            <person name="Pandolfi V."/>
            <person name="Bustamante F.O."/>
            <person name="Brasileiro-Vidal A.C."/>
            <person name="Benko-Iseppon A.M."/>
        </authorList>
    </citation>
    <scope>NUCLEOTIDE SEQUENCE [LARGE SCALE GENOMIC DNA]</scope>
    <source>
        <tissue evidence="1">Leaves</tissue>
    </source>
</reference>
<accession>A0ABU6VWN8</accession>
<organism evidence="1 2">
    <name type="scientific">Stylosanthes scabra</name>
    <dbReference type="NCBI Taxonomy" id="79078"/>
    <lineage>
        <taxon>Eukaryota</taxon>
        <taxon>Viridiplantae</taxon>
        <taxon>Streptophyta</taxon>
        <taxon>Embryophyta</taxon>
        <taxon>Tracheophyta</taxon>
        <taxon>Spermatophyta</taxon>
        <taxon>Magnoliopsida</taxon>
        <taxon>eudicotyledons</taxon>
        <taxon>Gunneridae</taxon>
        <taxon>Pentapetalae</taxon>
        <taxon>rosids</taxon>
        <taxon>fabids</taxon>
        <taxon>Fabales</taxon>
        <taxon>Fabaceae</taxon>
        <taxon>Papilionoideae</taxon>
        <taxon>50 kb inversion clade</taxon>
        <taxon>dalbergioids sensu lato</taxon>
        <taxon>Dalbergieae</taxon>
        <taxon>Pterocarpus clade</taxon>
        <taxon>Stylosanthes</taxon>
    </lineage>
</organism>
<evidence type="ECO:0000313" key="1">
    <source>
        <dbReference type="EMBL" id="MED6176223.1"/>
    </source>
</evidence>
<sequence>MAGGGGGTGHGFLRQCRRGTGLVDAGAVPHLGASGLEQTRVTYGRHAALVHVAAVGLTCGIGSRWALYKGWGIATSNMAGRGRGGGQLIRDPDINRLDQSHDVAGAIGFQGCGRTGVASE</sequence>
<dbReference type="Proteomes" id="UP001341840">
    <property type="component" value="Unassembled WGS sequence"/>
</dbReference>
<dbReference type="EMBL" id="JASCZI010152494">
    <property type="protein sequence ID" value="MED6176223.1"/>
    <property type="molecule type" value="Genomic_DNA"/>
</dbReference>
<protein>
    <submittedName>
        <fullName evidence="1">Uncharacterized protein</fullName>
    </submittedName>
</protein>
<comment type="caution">
    <text evidence="1">The sequence shown here is derived from an EMBL/GenBank/DDBJ whole genome shotgun (WGS) entry which is preliminary data.</text>
</comment>
<keyword evidence="2" id="KW-1185">Reference proteome</keyword>
<name>A0ABU6VWN8_9FABA</name>
<proteinExistence type="predicted"/>
<evidence type="ECO:0000313" key="2">
    <source>
        <dbReference type="Proteomes" id="UP001341840"/>
    </source>
</evidence>
<gene>
    <name evidence="1" type="ORF">PIB30_086062</name>
</gene>